<dbReference type="RefSeq" id="XP_505453.1">
    <property type="nucleotide sequence ID" value="XM_505453.1"/>
</dbReference>
<evidence type="ECO:0000259" key="3">
    <source>
        <dbReference type="Pfam" id="PF00155"/>
    </source>
</evidence>
<dbReference type="Pfam" id="PF00155">
    <property type="entry name" value="Aminotran_1_2"/>
    <property type="match status" value="1"/>
</dbReference>
<dbReference type="CDD" id="cd06454">
    <property type="entry name" value="KBL_like"/>
    <property type="match status" value="1"/>
</dbReference>
<proteinExistence type="predicted"/>
<dbReference type="InterPro" id="IPR015421">
    <property type="entry name" value="PyrdxlP-dep_Trfase_major"/>
</dbReference>
<keyword evidence="2 5" id="KW-0808">Transferase</keyword>
<dbReference type="GO" id="GO:0046512">
    <property type="term" value="P:sphingosine biosynthetic process"/>
    <property type="evidence" value="ECO:0007669"/>
    <property type="project" value="TreeGrafter"/>
</dbReference>
<protein>
    <submittedName>
        <fullName evidence="5">Pyridoxal phosphate-dependent transferase</fullName>
    </submittedName>
</protein>
<dbReference type="GO" id="GO:0017059">
    <property type="term" value="C:serine palmitoyltransferase complex"/>
    <property type="evidence" value="ECO:0007669"/>
    <property type="project" value="EnsemblFungi"/>
</dbReference>
<evidence type="ECO:0000313" key="4">
    <source>
        <dbReference type="EMBL" id="AOW07223.1"/>
    </source>
</evidence>
<dbReference type="Gene3D" id="3.40.640.10">
    <property type="entry name" value="Type I PLP-dependent aspartate aminotransferase-like (Major domain)"/>
    <property type="match status" value="1"/>
</dbReference>
<organism evidence="4 6">
    <name type="scientific">Yarrowia lipolytica</name>
    <name type="common">Candida lipolytica</name>
    <dbReference type="NCBI Taxonomy" id="4952"/>
    <lineage>
        <taxon>Eukaryota</taxon>
        <taxon>Fungi</taxon>
        <taxon>Dikarya</taxon>
        <taxon>Ascomycota</taxon>
        <taxon>Saccharomycotina</taxon>
        <taxon>Dipodascomycetes</taxon>
        <taxon>Dipodascales</taxon>
        <taxon>Dipodascales incertae sedis</taxon>
        <taxon>Yarrowia</taxon>
    </lineage>
</organism>
<dbReference type="InterPro" id="IPR015424">
    <property type="entry name" value="PyrdxlP-dep_Trfase"/>
</dbReference>
<evidence type="ECO:0000313" key="5">
    <source>
        <dbReference type="EMBL" id="RDW23711.1"/>
    </source>
</evidence>
<evidence type="ECO:0000256" key="1">
    <source>
        <dbReference type="ARBA" id="ARBA00001933"/>
    </source>
</evidence>
<dbReference type="Gene3D" id="3.90.1150.10">
    <property type="entry name" value="Aspartate Aminotransferase, domain 1"/>
    <property type="match status" value="1"/>
</dbReference>
<dbReference type="InterPro" id="IPR050087">
    <property type="entry name" value="AON_synthase_class-II"/>
</dbReference>
<dbReference type="GO" id="GO:0030170">
    <property type="term" value="F:pyridoxal phosphate binding"/>
    <property type="evidence" value="ECO:0007669"/>
    <property type="project" value="InterPro"/>
</dbReference>
<dbReference type="VEuPathDB" id="FungiDB:YALI0_F15345g"/>
<dbReference type="PANTHER" id="PTHR13693:SF3">
    <property type="entry name" value="LD36009P"/>
    <property type="match status" value="1"/>
</dbReference>
<dbReference type="InterPro" id="IPR004839">
    <property type="entry name" value="Aminotransferase_I/II_large"/>
</dbReference>
<dbReference type="GeneID" id="2908658"/>
<name>A0A1D8NNP5_YARLL</name>
<dbReference type="KEGG" id="yli:2908658"/>
<reference evidence="4 6" key="1">
    <citation type="journal article" date="2016" name="PLoS ONE">
        <title>Sequence Assembly of Yarrowia lipolytica Strain W29/CLIB89 Shows Transposable Element Diversity.</title>
        <authorList>
            <person name="Magnan C."/>
            <person name="Yu J."/>
            <person name="Chang I."/>
            <person name="Jahn E."/>
            <person name="Kanomata Y."/>
            <person name="Wu J."/>
            <person name="Zeller M."/>
            <person name="Oakes M."/>
            <person name="Baldi P."/>
            <person name="Sandmeyer S."/>
        </authorList>
    </citation>
    <scope>NUCLEOTIDE SEQUENCE [LARGE SCALE GENOMIC DNA]</scope>
    <source>
        <strain evidence="4">CLIB89</strain>
        <strain evidence="6">CLIB89(W29)</strain>
    </source>
</reference>
<sequence>MACETQLLEKEFGRLTSPEYKYKQKVQPSEKIRHVEEEEPAYYMLLLTYLGYLIMIVCGHVQDYYAKVFHPETVADFMAKDGYAPLFSDFESFYIRRLQKRLRDCFGRVVTGVPGRYITVLDRVSNDYNTTYKYLGTSTDCLNLSSYNYLGFAQSSGQCTDAAEVSINTEGISSFGTRAVCGTLDAHVKTEKRVAEFLGKEDALVYSMGYGTNASVFSSLVDKHCLVLSDALNHGSIRYGARLSGAVIKIFKHNDTKDLERVLREQISQGQPKTHRPWKKILVAVEGLYSMEGTMTDLPTMCDLRDKYKFYLFVDEAHSIGALGPRGRGICDYLAVDPARVDILMGTFTKSFGATGGYIASSHELINHLRVNNMGNVYAESVSPPVLAQITAALQTIDGEIRPGEGEERLERIAFNSRYLRLALKRLGFIVYGIDDSPIIPVLLYVPAKMPEMGRILLKMGIAVVVVGYPATDIASSRARFCMSAALTKEDLDRIIKVMWQLGNILSFKYGKGMPDANGKVRHWELSEVLASGVEDCKKDW</sequence>
<evidence type="ECO:0000313" key="7">
    <source>
        <dbReference type="Proteomes" id="UP000256601"/>
    </source>
</evidence>
<dbReference type="GO" id="GO:0046513">
    <property type="term" value="P:ceramide biosynthetic process"/>
    <property type="evidence" value="ECO:0007669"/>
    <property type="project" value="TreeGrafter"/>
</dbReference>
<dbReference type="eggNOG" id="KOG1357">
    <property type="taxonomic scope" value="Eukaryota"/>
</dbReference>
<feature type="domain" description="Aminotransferase class I/classII large" evidence="3">
    <location>
        <begin position="139"/>
        <end position="497"/>
    </location>
</feature>
<evidence type="ECO:0000313" key="6">
    <source>
        <dbReference type="Proteomes" id="UP000182444"/>
    </source>
</evidence>
<comment type="cofactor">
    <cofactor evidence="1">
        <name>pyridoxal 5'-phosphate</name>
        <dbReference type="ChEBI" id="CHEBI:597326"/>
    </cofactor>
</comment>
<reference evidence="5 7" key="2">
    <citation type="submission" date="2018-07" db="EMBL/GenBank/DDBJ databases">
        <title>Draft Genome Assemblies for Five Robust Yarrowia lipolytica Strains Exhibiting High Lipid Production and Pentose Sugar Utilization and Sugar Alcohol Secretion from Undetoxified Lignocellulosic Biomass Hydrolysates.</title>
        <authorList>
            <consortium name="DOE Joint Genome Institute"/>
            <person name="Walker C."/>
            <person name="Ryu S."/>
            <person name="Na H."/>
            <person name="Zane M."/>
            <person name="LaButti K."/>
            <person name="Lipzen A."/>
            <person name="Haridas S."/>
            <person name="Barry K."/>
            <person name="Grigoriev I.V."/>
            <person name="Quarterman J."/>
            <person name="Slininger P."/>
            <person name="Dien B."/>
            <person name="Trinh C.T."/>
        </authorList>
    </citation>
    <scope>NUCLEOTIDE SEQUENCE [LARGE SCALE GENOMIC DNA]</scope>
    <source>
        <strain evidence="5 7">YB392</strain>
    </source>
</reference>
<dbReference type="OrthoDB" id="65434at2759"/>
<dbReference type="EMBL" id="CP017558">
    <property type="protein sequence ID" value="AOW07223.1"/>
    <property type="molecule type" value="Genomic_DNA"/>
</dbReference>
<dbReference type="EMBL" id="KZ857344">
    <property type="protein sequence ID" value="RDW23711.1"/>
    <property type="molecule type" value="Genomic_DNA"/>
</dbReference>
<dbReference type="InterPro" id="IPR015422">
    <property type="entry name" value="PyrdxlP-dep_Trfase_small"/>
</dbReference>
<evidence type="ECO:0000256" key="2">
    <source>
        <dbReference type="ARBA" id="ARBA00022679"/>
    </source>
</evidence>
<dbReference type="AlphaFoldDB" id="A0A1D8NNP5"/>
<accession>A0A1D8NNP5</accession>
<gene>
    <name evidence="5" type="ORF">B0I71DRAFT_135507</name>
    <name evidence="4" type="ORF">YALI1_F20637g</name>
</gene>
<dbReference type="Proteomes" id="UP000182444">
    <property type="component" value="Chromosome 1F"/>
</dbReference>
<dbReference type="SUPFAM" id="SSF53383">
    <property type="entry name" value="PLP-dependent transferases"/>
    <property type="match status" value="1"/>
</dbReference>
<dbReference type="Proteomes" id="UP000256601">
    <property type="component" value="Unassembled WGS sequence"/>
</dbReference>
<dbReference type="GO" id="GO:0016020">
    <property type="term" value="C:membrane"/>
    <property type="evidence" value="ECO:0007669"/>
    <property type="project" value="GOC"/>
</dbReference>
<dbReference type="PANTHER" id="PTHR13693">
    <property type="entry name" value="CLASS II AMINOTRANSFERASE/8-AMINO-7-OXONONANOATE SYNTHASE"/>
    <property type="match status" value="1"/>
</dbReference>
<dbReference type="VEuPathDB" id="FungiDB:YALI1_F20637g"/>
<dbReference type="GO" id="GO:0004758">
    <property type="term" value="F:serine C-palmitoyltransferase activity"/>
    <property type="evidence" value="ECO:0007669"/>
    <property type="project" value="EnsemblFungi"/>
</dbReference>
<dbReference type="OMA" id="QPRANGC"/>